<organism evidence="1 2">
    <name type="scientific">Alcaligenes faecalis</name>
    <dbReference type="NCBI Taxonomy" id="511"/>
    <lineage>
        <taxon>Bacteria</taxon>
        <taxon>Pseudomonadati</taxon>
        <taxon>Pseudomonadota</taxon>
        <taxon>Betaproteobacteria</taxon>
        <taxon>Burkholderiales</taxon>
        <taxon>Alcaligenaceae</taxon>
        <taxon>Alcaligenes</taxon>
    </lineage>
</organism>
<accession>A0ABY7NCW3</accession>
<evidence type="ECO:0008006" key="3">
    <source>
        <dbReference type="Google" id="ProtNLM"/>
    </source>
</evidence>
<keyword evidence="2" id="KW-1185">Reference proteome</keyword>
<dbReference type="Proteomes" id="UP001211866">
    <property type="component" value="Chromosome"/>
</dbReference>
<gene>
    <name evidence="1" type="ORF">M2J83_09600</name>
</gene>
<name>A0ABY7NCW3_ALCFA</name>
<protein>
    <recommendedName>
        <fullName evidence="3">Transposase</fullName>
    </recommendedName>
</protein>
<evidence type="ECO:0000313" key="2">
    <source>
        <dbReference type="Proteomes" id="UP001211866"/>
    </source>
</evidence>
<reference evidence="1 2" key="1">
    <citation type="submission" date="2022-05" db="EMBL/GenBank/DDBJ databases">
        <title>Complete sequence of strain NY11312.</title>
        <authorList>
            <person name="Zhou D."/>
        </authorList>
    </citation>
    <scope>NUCLEOTIDE SEQUENCE [LARGE SCALE GENOMIC DNA]</scope>
    <source>
        <strain evidence="1 2">NY11312</strain>
    </source>
</reference>
<dbReference type="EMBL" id="CP096916">
    <property type="protein sequence ID" value="WBM40044.1"/>
    <property type="molecule type" value="Genomic_DNA"/>
</dbReference>
<sequence length="155" mass="17856">MIHTDINYPEGLPWPVRDGYGIKHTQPFQRTQMEDGRARQRRRFSSVPTTVNVNWIFNGDNEAALFEAWFRDAIKDGAEWFNSPLKTPVGEQHYVCRFVSMYTGPDPVGMCAWRVGATLEIWERPLMPPGWGEFPEFVLGASIIDIALNREWPEA</sequence>
<proteinExistence type="predicted"/>
<dbReference type="RefSeq" id="WP_270119998.1">
    <property type="nucleotide sequence ID" value="NZ_CP096916.1"/>
</dbReference>
<evidence type="ECO:0000313" key="1">
    <source>
        <dbReference type="EMBL" id="WBM40044.1"/>
    </source>
</evidence>